<gene>
    <name evidence="2" type="ORF">P7K49_023427</name>
</gene>
<name>A0ABQ9ULP9_SAGOE</name>
<comment type="caution">
    <text evidence="2">The sequence shown here is derived from an EMBL/GenBank/DDBJ whole genome shotgun (WGS) entry which is preliminary data.</text>
</comment>
<evidence type="ECO:0000256" key="1">
    <source>
        <dbReference type="SAM" id="MobiDB-lite"/>
    </source>
</evidence>
<keyword evidence="3" id="KW-1185">Reference proteome</keyword>
<dbReference type="EMBL" id="JASSZA010000011">
    <property type="protein sequence ID" value="KAK2097976.1"/>
    <property type="molecule type" value="Genomic_DNA"/>
</dbReference>
<sequence>MEGRNRGGERELHNLVLGQQECVANTEQRQVAADSPMGSILTCCVCPKVSPELEQHEGSGCPSQSEVCEASAEDTIAAAPTAAAEEPAELIVEAGEGLHVHHIHDWEMPEDMALESNPFDNPEISTILLRKSQTDGETLLYFPPKKKSENSSCLIKRKKPFSPQGPEPQQTQKPTGAVSVASDIGLIPEASLLSPKTAGSGALIRSYQLTII</sequence>
<feature type="region of interest" description="Disordered" evidence="1">
    <location>
        <begin position="146"/>
        <end position="180"/>
    </location>
</feature>
<organism evidence="2 3">
    <name type="scientific">Saguinus oedipus</name>
    <name type="common">Cotton-top tamarin</name>
    <name type="synonym">Oedipomidas oedipus</name>
    <dbReference type="NCBI Taxonomy" id="9490"/>
    <lineage>
        <taxon>Eukaryota</taxon>
        <taxon>Metazoa</taxon>
        <taxon>Chordata</taxon>
        <taxon>Craniata</taxon>
        <taxon>Vertebrata</taxon>
        <taxon>Euteleostomi</taxon>
        <taxon>Mammalia</taxon>
        <taxon>Eutheria</taxon>
        <taxon>Euarchontoglires</taxon>
        <taxon>Primates</taxon>
        <taxon>Haplorrhini</taxon>
        <taxon>Platyrrhini</taxon>
        <taxon>Cebidae</taxon>
        <taxon>Callitrichinae</taxon>
        <taxon>Saguinus</taxon>
    </lineage>
</organism>
<dbReference type="Proteomes" id="UP001266305">
    <property type="component" value="Unassembled WGS sequence"/>
</dbReference>
<reference evidence="2 3" key="1">
    <citation type="submission" date="2023-05" db="EMBL/GenBank/DDBJ databases">
        <title>B98-5 Cell Line De Novo Hybrid Assembly: An Optical Mapping Approach.</title>
        <authorList>
            <person name="Kananen K."/>
            <person name="Auerbach J.A."/>
            <person name="Kautto E."/>
            <person name="Blachly J.S."/>
        </authorList>
    </citation>
    <scope>NUCLEOTIDE SEQUENCE [LARGE SCALE GENOMIC DNA]</scope>
    <source>
        <strain evidence="2">B95-8</strain>
        <tissue evidence="2">Cell line</tissue>
    </source>
</reference>
<evidence type="ECO:0000313" key="3">
    <source>
        <dbReference type="Proteomes" id="UP001266305"/>
    </source>
</evidence>
<evidence type="ECO:0000313" key="2">
    <source>
        <dbReference type="EMBL" id="KAK2097976.1"/>
    </source>
</evidence>
<proteinExistence type="predicted"/>
<accession>A0ABQ9ULP9</accession>
<protein>
    <submittedName>
        <fullName evidence="2">Uncharacterized protein</fullName>
    </submittedName>
</protein>